<dbReference type="InterPro" id="IPR016221">
    <property type="entry name" value="Bifunct_regulatory_prot_Ada"/>
</dbReference>
<dbReference type="GO" id="GO:0006281">
    <property type="term" value="P:DNA repair"/>
    <property type="evidence" value="ECO:0007669"/>
    <property type="project" value="UniProtKB-KW"/>
</dbReference>
<evidence type="ECO:0000256" key="7">
    <source>
        <dbReference type="ARBA" id="ARBA00023159"/>
    </source>
</evidence>
<keyword evidence="6" id="KW-0227">DNA damage</keyword>
<dbReference type="GO" id="GO:0003700">
    <property type="term" value="F:DNA-binding transcription factor activity"/>
    <property type="evidence" value="ECO:0007669"/>
    <property type="project" value="InterPro"/>
</dbReference>
<keyword evidence="5" id="KW-0808">Transferase</keyword>
<proteinExistence type="inferred from homology"/>
<organism evidence="13 14">
    <name type="scientific">Pontivivens ytuae</name>
    <dbReference type="NCBI Taxonomy" id="2789856"/>
    <lineage>
        <taxon>Bacteria</taxon>
        <taxon>Pseudomonadati</taxon>
        <taxon>Pseudomonadota</taxon>
        <taxon>Alphaproteobacteria</taxon>
        <taxon>Rhodobacterales</taxon>
        <taxon>Paracoccaceae</taxon>
        <taxon>Pontivivens</taxon>
    </lineage>
</organism>
<evidence type="ECO:0000256" key="9">
    <source>
        <dbReference type="ARBA" id="ARBA00049348"/>
    </source>
</evidence>
<comment type="cofactor">
    <cofactor evidence="11">
        <name>Zn(2+)</name>
        <dbReference type="ChEBI" id="CHEBI:29105"/>
    </cofactor>
    <text evidence="11">Binds 1 zinc ion per subunit.</text>
</comment>
<comment type="catalytic activity">
    <reaction evidence="1">
        <text>a 4-O-methyl-thymidine in DNA + L-cysteinyl-[protein] = a thymidine in DNA + S-methyl-L-cysteinyl-[protein]</text>
        <dbReference type="Rhea" id="RHEA:53428"/>
        <dbReference type="Rhea" id="RHEA-COMP:10131"/>
        <dbReference type="Rhea" id="RHEA-COMP:10132"/>
        <dbReference type="Rhea" id="RHEA-COMP:13555"/>
        <dbReference type="Rhea" id="RHEA-COMP:13556"/>
        <dbReference type="ChEBI" id="CHEBI:29950"/>
        <dbReference type="ChEBI" id="CHEBI:82612"/>
        <dbReference type="ChEBI" id="CHEBI:137386"/>
        <dbReference type="ChEBI" id="CHEBI:137387"/>
        <dbReference type="EC" id="2.1.1.63"/>
    </reaction>
</comment>
<dbReference type="GO" id="GO:0032259">
    <property type="term" value="P:methylation"/>
    <property type="evidence" value="ECO:0007669"/>
    <property type="project" value="UniProtKB-KW"/>
</dbReference>
<evidence type="ECO:0000256" key="8">
    <source>
        <dbReference type="ARBA" id="ARBA00023204"/>
    </source>
</evidence>
<dbReference type="KEGG" id="poz:I0K15_08250"/>
<keyword evidence="14" id="KW-1185">Reference proteome</keyword>
<comment type="catalytic activity">
    <reaction evidence="9">
        <text>a 6-O-methyl-2'-deoxyguanosine in DNA + L-cysteinyl-[protein] = S-methyl-L-cysteinyl-[protein] + a 2'-deoxyguanosine in DNA</text>
        <dbReference type="Rhea" id="RHEA:24000"/>
        <dbReference type="Rhea" id="RHEA-COMP:10131"/>
        <dbReference type="Rhea" id="RHEA-COMP:10132"/>
        <dbReference type="Rhea" id="RHEA-COMP:11367"/>
        <dbReference type="Rhea" id="RHEA-COMP:11368"/>
        <dbReference type="ChEBI" id="CHEBI:29950"/>
        <dbReference type="ChEBI" id="CHEBI:82612"/>
        <dbReference type="ChEBI" id="CHEBI:85445"/>
        <dbReference type="ChEBI" id="CHEBI:85448"/>
        <dbReference type="EC" id="2.1.1.63"/>
    </reaction>
</comment>
<feature type="binding site" evidence="11">
    <location>
        <position position="45"/>
    </location>
    <ligand>
        <name>Zn(2+)</name>
        <dbReference type="ChEBI" id="CHEBI:29105"/>
    </ligand>
</feature>
<keyword evidence="7" id="KW-0010">Activator</keyword>
<evidence type="ECO:0000313" key="13">
    <source>
        <dbReference type="EMBL" id="QPH55703.1"/>
    </source>
</evidence>
<dbReference type="Proteomes" id="UP000594800">
    <property type="component" value="Chromosome"/>
</dbReference>
<evidence type="ECO:0000259" key="12">
    <source>
        <dbReference type="PROSITE" id="PS01124"/>
    </source>
</evidence>
<dbReference type="Pfam" id="PF02805">
    <property type="entry name" value="Ada_Zn_binding"/>
    <property type="match status" value="1"/>
</dbReference>
<evidence type="ECO:0000256" key="10">
    <source>
        <dbReference type="PIRSR" id="PIRSR000409-1"/>
    </source>
</evidence>
<dbReference type="InterPro" id="IPR014048">
    <property type="entry name" value="MethylDNA_cys_MeTrfase_DNA-bd"/>
</dbReference>
<dbReference type="InterPro" id="IPR004026">
    <property type="entry name" value="Ada_DNA_repair_Zn-bd"/>
</dbReference>
<dbReference type="InterPro" id="IPR036388">
    <property type="entry name" value="WH-like_DNA-bd_sf"/>
</dbReference>
<feature type="binding site" evidence="11">
    <location>
        <position position="41"/>
    </location>
    <ligand>
        <name>Zn(2+)</name>
        <dbReference type="ChEBI" id="CHEBI:29105"/>
    </ligand>
</feature>
<keyword evidence="11" id="KW-0479">Metal-binding</keyword>
<dbReference type="PROSITE" id="PS01124">
    <property type="entry name" value="HTH_ARAC_FAMILY_2"/>
    <property type="match status" value="1"/>
</dbReference>
<evidence type="ECO:0000256" key="6">
    <source>
        <dbReference type="ARBA" id="ARBA00022763"/>
    </source>
</evidence>
<dbReference type="Gene3D" id="1.10.10.60">
    <property type="entry name" value="Homeodomain-like"/>
    <property type="match status" value="1"/>
</dbReference>
<dbReference type="InterPro" id="IPR001497">
    <property type="entry name" value="MethylDNA_cys_MeTrfase_AS"/>
</dbReference>
<dbReference type="SUPFAM" id="SSF53155">
    <property type="entry name" value="Methylated DNA-protein cysteine methyltransferase domain"/>
    <property type="match status" value="1"/>
</dbReference>
<keyword evidence="8" id="KW-0234">DNA repair</keyword>
<name>A0A7S9QE57_9RHOB</name>
<dbReference type="Pfam" id="PF01035">
    <property type="entry name" value="DNA_binding_1"/>
    <property type="match status" value="1"/>
</dbReference>
<dbReference type="PANTHER" id="PTHR10815:SF5">
    <property type="entry name" value="METHYLATED-DNA--PROTEIN-CYSTEINE METHYLTRANSFERASE"/>
    <property type="match status" value="1"/>
</dbReference>
<dbReference type="PANTHER" id="PTHR10815">
    <property type="entry name" value="METHYLATED-DNA--PROTEIN-CYSTEINE METHYLTRANSFERASE"/>
    <property type="match status" value="1"/>
</dbReference>
<dbReference type="SUPFAM" id="SSF57884">
    <property type="entry name" value="Ada DNA repair protein, N-terminal domain (N-Ada 10)"/>
    <property type="match status" value="1"/>
</dbReference>
<sequence length="356" mass="38508">MKQDDLFARADDDTLYAALLARDPAWDGRAVVGVTSTGIFCRLTCPARKPKRENVRFYADAGAARAAGFRPCLRCHPEAALGPVEPLVADLITRLEAEPDRRWSERDIAALGLDPSTVRRAFRRRYGMTFVQMARERRLRRAASALAAGDAVIGAQLDAGYASASGFRDAYARMTGEAPVAARGRPVLPSRLIETPIGPMIAIVDEAALLLLEFLERPILAAELKTLHRETGRVAGEVPSPLLDRTARVLEDYFTGRDLALDLPVHQGGSPFARRVRETLRSIPAGTTTTYGALADRLGRPTAARAVAQANGANRIGVVVPCHRVIGADGSLTGYGGGLWRKRWLIAHEAQYGGPP</sequence>
<dbReference type="InterPro" id="IPR035451">
    <property type="entry name" value="Ada-like_dom_sf"/>
</dbReference>
<accession>A0A7S9QE57</accession>
<dbReference type="GO" id="GO:0003908">
    <property type="term" value="F:methylated-DNA-[protein]-cysteine S-methyltransferase activity"/>
    <property type="evidence" value="ECO:0007669"/>
    <property type="project" value="UniProtKB-EC"/>
</dbReference>
<dbReference type="SUPFAM" id="SSF46767">
    <property type="entry name" value="Methylated DNA-protein cysteine methyltransferase, C-terminal domain"/>
    <property type="match status" value="1"/>
</dbReference>
<dbReference type="GO" id="GO:0043565">
    <property type="term" value="F:sequence-specific DNA binding"/>
    <property type="evidence" value="ECO:0007669"/>
    <property type="project" value="InterPro"/>
</dbReference>
<dbReference type="EMBL" id="CP064942">
    <property type="protein sequence ID" value="QPH55703.1"/>
    <property type="molecule type" value="Genomic_DNA"/>
</dbReference>
<feature type="binding site" evidence="11">
    <location>
        <position position="72"/>
    </location>
    <ligand>
        <name>Zn(2+)</name>
        <dbReference type="ChEBI" id="CHEBI:29105"/>
    </ligand>
</feature>
<dbReference type="InterPro" id="IPR036217">
    <property type="entry name" value="MethylDNA_cys_MeTrfase_DNAb"/>
</dbReference>
<dbReference type="CDD" id="cd06445">
    <property type="entry name" value="ATase"/>
    <property type="match status" value="1"/>
</dbReference>
<evidence type="ECO:0000256" key="1">
    <source>
        <dbReference type="ARBA" id="ARBA00001286"/>
    </source>
</evidence>
<feature type="domain" description="HTH araC/xylS-type" evidence="12">
    <location>
        <begin position="111"/>
        <end position="185"/>
    </location>
</feature>
<evidence type="ECO:0000256" key="4">
    <source>
        <dbReference type="ARBA" id="ARBA00022603"/>
    </source>
</evidence>
<dbReference type="RefSeq" id="WP_196104965.1">
    <property type="nucleotide sequence ID" value="NZ_CP064942.1"/>
</dbReference>
<dbReference type="SMART" id="SM00342">
    <property type="entry name" value="HTH_ARAC"/>
    <property type="match status" value="1"/>
</dbReference>
<feature type="binding site" evidence="11">
    <location>
        <position position="75"/>
    </location>
    <ligand>
        <name>Zn(2+)</name>
        <dbReference type="ChEBI" id="CHEBI:29105"/>
    </ligand>
</feature>
<dbReference type="InterPro" id="IPR018060">
    <property type="entry name" value="HTH_AraC"/>
</dbReference>
<dbReference type="Gene3D" id="1.10.10.10">
    <property type="entry name" value="Winged helix-like DNA-binding domain superfamily/Winged helix DNA-binding domain"/>
    <property type="match status" value="1"/>
</dbReference>
<evidence type="ECO:0000256" key="5">
    <source>
        <dbReference type="ARBA" id="ARBA00022679"/>
    </source>
</evidence>
<evidence type="ECO:0000256" key="2">
    <source>
        <dbReference type="ARBA" id="ARBA00008711"/>
    </source>
</evidence>
<dbReference type="PROSITE" id="PS00374">
    <property type="entry name" value="MGMT"/>
    <property type="match status" value="1"/>
</dbReference>
<keyword evidence="4" id="KW-0489">Methyltransferase</keyword>
<feature type="active site" description="Nucleophile; methyl group acceptor from either O6-methylguanine or O4-methylthymine" evidence="10">
    <location>
        <position position="322"/>
    </location>
</feature>
<dbReference type="GO" id="GO:0008270">
    <property type="term" value="F:zinc ion binding"/>
    <property type="evidence" value="ECO:0007669"/>
    <property type="project" value="InterPro"/>
</dbReference>
<dbReference type="Gene3D" id="3.40.10.10">
    <property type="entry name" value="DNA Methylphosphotriester Repair Domain"/>
    <property type="match status" value="1"/>
</dbReference>
<dbReference type="PIRSF" id="PIRSF000409">
    <property type="entry name" value="Ada"/>
    <property type="match status" value="1"/>
</dbReference>
<evidence type="ECO:0000256" key="11">
    <source>
        <dbReference type="PIRSR" id="PIRSR000409-3"/>
    </source>
</evidence>
<evidence type="ECO:0000256" key="3">
    <source>
        <dbReference type="ARBA" id="ARBA00011918"/>
    </source>
</evidence>
<gene>
    <name evidence="13" type="ORF">I0K15_08250</name>
</gene>
<dbReference type="FunFam" id="1.10.10.10:FF:000214">
    <property type="entry name" value="Methylated-DNA--protein-cysteine methyltransferase"/>
    <property type="match status" value="1"/>
</dbReference>
<evidence type="ECO:0000313" key="14">
    <source>
        <dbReference type="Proteomes" id="UP000594800"/>
    </source>
</evidence>
<keyword evidence="11" id="KW-0862">Zinc</keyword>
<dbReference type="InterPro" id="IPR036631">
    <property type="entry name" value="MGMT_N_sf"/>
</dbReference>
<dbReference type="EC" id="2.1.1.63" evidence="3"/>
<dbReference type="NCBIfam" id="TIGR00589">
    <property type="entry name" value="ogt"/>
    <property type="match status" value="1"/>
</dbReference>
<reference evidence="13 14" key="1">
    <citation type="submission" date="2020-11" db="EMBL/GenBank/DDBJ databases">
        <title>Description of Pontivivens ytuae sp. nov. isolated from deep sea sediment of Mariana Trench.</title>
        <authorList>
            <person name="Wang Z."/>
            <person name="Sun Q.-L."/>
            <person name="Xu X.-D."/>
            <person name="Tang Y.-Z."/>
            <person name="Zhang J."/>
        </authorList>
    </citation>
    <scope>NUCLEOTIDE SEQUENCE [LARGE SCALE GENOMIC DNA]</scope>
    <source>
        <strain evidence="13 14">MT2928</strain>
    </source>
</reference>
<protein>
    <recommendedName>
        <fullName evidence="3">methylated-DNA--[protein]-cysteine S-methyltransferase</fullName>
        <ecNumber evidence="3">2.1.1.63</ecNumber>
    </recommendedName>
</protein>
<dbReference type="Gene3D" id="3.30.160.70">
    <property type="entry name" value="Methylated DNA-protein cysteine methyltransferase domain"/>
    <property type="match status" value="1"/>
</dbReference>
<feature type="active site" description="Nucleophile; methyl group acceptor from methylphosphotriester" evidence="10">
    <location>
        <position position="41"/>
    </location>
</feature>
<dbReference type="AlphaFoldDB" id="A0A7S9QE57"/>
<dbReference type="Pfam" id="PF12833">
    <property type="entry name" value="HTH_18"/>
    <property type="match status" value="1"/>
</dbReference>
<comment type="similarity">
    <text evidence="2">Belongs to the MGMT family.</text>
</comment>